<gene>
    <name evidence="7" type="primary">LOC108665877</name>
</gene>
<evidence type="ECO:0000256" key="1">
    <source>
        <dbReference type="ARBA" id="ARBA00006721"/>
    </source>
</evidence>
<dbReference type="OMA" id="QRVYHYV"/>
<dbReference type="SUPFAM" id="SSF53448">
    <property type="entry name" value="Nucleotide-diphospho-sugar transferases"/>
    <property type="match status" value="1"/>
</dbReference>
<evidence type="ECO:0000313" key="6">
    <source>
        <dbReference type="Proteomes" id="UP000694843"/>
    </source>
</evidence>
<organism evidence="6 7">
    <name type="scientific">Hyalella azteca</name>
    <name type="common">Amphipod</name>
    <dbReference type="NCBI Taxonomy" id="294128"/>
    <lineage>
        <taxon>Eukaryota</taxon>
        <taxon>Metazoa</taxon>
        <taxon>Ecdysozoa</taxon>
        <taxon>Arthropoda</taxon>
        <taxon>Crustacea</taxon>
        <taxon>Multicrustacea</taxon>
        <taxon>Malacostraca</taxon>
        <taxon>Eumalacostraca</taxon>
        <taxon>Peracarida</taxon>
        <taxon>Amphipoda</taxon>
        <taxon>Senticaudata</taxon>
        <taxon>Talitrida</taxon>
        <taxon>Talitroidea</taxon>
        <taxon>Hyalellidae</taxon>
        <taxon>Hyalella</taxon>
    </lineage>
</organism>
<accession>A0A8B7N4I2</accession>
<keyword evidence="2" id="KW-0328">Glycosyltransferase</keyword>
<evidence type="ECO:0000256" key="3">
    <source>
        <dbReference type="ARBA" id="ARBA00022679"/>
    </source>
</evidence>
<dbReference type="Gene3D" id="3.90.550.10">
    <property type="entry name" value="Spore Coat Polysaccharide Biosynthesis Protein SpsA, Chain A"/>
    <property type="match status" value="1"/>
</dbReference>
<dbReference type="CDD" id="cd06532">
    <property type="entry name" value="Glyco_transf_25"/>
    <property type="match status" value="1"/>
</dbReference>
<name>A0A8B7N4I2_HYAAZ</name>
<feature type="signal peptide" evidence="4">
    <location>
        <begin position="1"/>
        <end position="24"/>
    </location>
</feature>
<sequence length="621" mass="70883">MQAMKGSRGCLMTVLVMCMLGCLGFTYRQPSIMVVLLARNKEHTLPYFLTLFEQLDYPKSRMALYIRADHCEDQTIPILETWLQENKKFYHSTDVMLDRNSTLYMGESSRTERSDSSYEGIIDIKEAALAKARSMWADYVLFLDMDIFIVEPDIINILLEENQPIIAPMIHSLGKYSNFWGGMSEDYWYVRTDQYLDILEKKQKGCFSVPMVHSFVLVNLKVSDTDYLTFNPDNVQGHLLPLDDIIAFAVSAREAGLEMTICNEATYGYMNPPVVDKEQIDLDLLRLSSLKLEVLAYSSPLPVSPILSKFLPPARKKDKLDFDQVYLINLERRQLRRDKMNHCFDELGLDVLAIDAVDGKTLNDSTLIEMGIEVMAGYQDPWSGRKMTFGEIGCFLSHYKVWQDVAKNGYQTVLLFEDDIRFEPFFREHVTSLMSHVAEINLDWDLIYLGRKKLKHSEEEWVQDSSRLVHVQYSYWTLCYILSGRGAAKLLAARPLERLLPVDEFLPIMFDRHPEKEWAAEYPVRDLKAFSVDPFLVYPTHYTGEAGYISDTEESPLLSSDDSLAWGNNYSSSAGHVVTRKGDADIQEAAVAGDPQDFLPTKAPSVGMGKLDVGAFGKEEL</sequence>
<feature type="domain" description="Glycosyl transferase family 25" evidence="5">
    <location>
        <begin position="323"/>
        <end position="505"/>
    </location>
</feature>
<keyword evidence="6" id="KW-1185">Reference proteome</keyword>
<proteinExistence type="inferred from homology"/>
<evidence type="ECO:0000313" key="7">
    <source>
        <dbReference type="RefSeq" id="XP_018008174.1"/>
    </source>
</evidence>
<dbReference type="Proteomes" id="UP000694843">
    <property type="component" value="Unplaced"/>
</dbReference>
<evidence type="ECO:0000259" key="5">
    <source>
        <dbReference type="Pfam" id="PF01755"/>
    </source>
</evidence>
<dbReference type="OrthoDB" id="47375at2759"/>
<dbReference type="Pfam" id="PF01755">
    <property type="entry name" value="Glyco_transf_25"/>
    <property type="match status" value="1"/>
</dbReference>
<dbReference type="AlphaFoldDB" id="A0A8B7N4I2"/>
<reference evidence="7" key="1">
    <citation type="submission" date="2025-08" db="UniProtKB">
        <authorList>
            <consortium name="RefSeq"/>
        </authorList>
    </citation>
    <scope>IDENTIFICATION</scope>
    <source>
        <tissue evidence="7">Whole organism</tissue>
    </source>
</reference>
<dbReference type="KEGG" id="hazt:108665877"/>
<dbReference type="InterPro" id="IPR029044">
    <property type="entry name" value="Nucleotide-diphossugar_trans"/>
</dbReference>
<evidence type="ECO:0000256" key="2">
    <source>
        <dbReference type="ARBA" id="ARBA00022676"/>
    </source>
</evidence>
<dbReference type="Pfam" id="PF03452">
    <property type="entry name" value="Anp1"/>
    <property type="match status" value="1"/>
</dbReference>
<dbReference type="InterPro" id="IPR002654">
    <property type="entry name" value="Glyco_trans_25"/>
</dbReference>
<feature type="chain" id="PRO_5034852132" evidence="4">
    <location>
        <begin position="25"/>
        <end position="621"/>
    </location>
</feature>
<dbReference type="PANTHER" id="PTHR10730">
    <property type="entry name" value="PROCOLLAGEN-LYSINE,2-OXOGLUTARATE 5-DIOXYGENASE/GLYCOSYLTRANSFERASE 25 FAMILY MEMBER"/>
    <property type="match status" value="1"/>
</dbReference>
<keyword evidence="4" id="KW-0732">Signal</keyword>
<keyword evidence="3" id="KW-0808">Transferase</keyword>
<comment type="similarity">
    <text evidence="1">Belongs to the glycosyltransferase 25 family.</text>
</comment>
<protein>
    <submittedName>
        <fullName evidence="7">Glycosyltransferase 25 family member-like</fullName>
    </submittedName>
</protein>
<dbReference type="GO" id="GO:0050211">
    <property type="term" value="F:procollagen galactosyltransferase activity"/>
    <property type="evidence" value="ECO:0007669"/>
    <property type="project" value="TreeGrafter"/>
</dbReference>
<evidence type="ECO:0000256" key="4">
    <source>
        <dbReference type="SAM" id="SignalP"/>
    </source>
</evidence>
<dbReference type="RefSeq" id="XP_018008174.1">
    <property type="nucleotide sequence ID" value="XM_018152685.1"/>
</dbReference>
<dbReference type="InterPro" id="IPR050757">
    <property type="entry name" value="Collagen_mod_GT25"/>
</dbReference>
<dbReference type="GeneID" id="108665877"/>
<dbReference type="PANTHER" id="PTHR10730:SF53">
    <property type="entry name" value="GLYCOSYLTRANSFERASE 25 FAMILY MEMBER"/>
    <property type="match status" value="1"/>
</dbReference>